<proteinExistence type="predicted"/>
<reference evidence="1" key="3">
    <citation type="submission" date="2025-08" db="UniProtKB">
        <authorList>
            <consortium name="Ensembl"/>
        </authorList>
    </citation>
    <scope>IDENTIFICATION</scope>
</reference>
<dbReference type="Ensembl" id="ENSCINT00000031483.1">
    <property type="protein sequence ID" value="ENSCINP00000034231.1"/>
    <property type="gene ID" value="ENSCING00000024463.1"/>
</dbReference>
<evidence type="ECO:0000313" key="2">
    <source>
        <dbReference type="Proteomes" id="UP000008144"/>
    </source>
</evidence>
<dbReference type="InParanoid" id="H2XX47"/>
<evidence type="ECO:0000313" key="1">
    <source>
        <dbReference type="Ensembl" id="ENSCINP00000034231.1"/>
    </source>
</evidence>
<sequence>MASQISYLSQVATNQQHEGSSYAARNKAQQSKEVISHLSTQVGDMLQTCTQASFPR</sequence>
<protein>
    <submittedName>
        <fullName evidence="1">Uncharacterized protein</fullName>
    </submittedName>
</protein>
<organism evidence="1 2">
    <name type="scientific">Ciona intestinalis</name>
    <name type="common">Transparent sea squirt</name>
    <name type="synonym">Ascidia intestinalis</name>
    <dbReference type="NCBI Taxonomy" id="7719"/>
    <lineage>
        <taxon>Eukaryota</taxon>
        <taxon>Metazoa</taxon>
        <taxon>Chordata</taxon>
        <taxon>Tunicata</taxon>
        <taxon>Ascidiacea</taxon>
        <taxon>Phlebobranchia</taxon>
        <taxon>Cionidae</taxon>
        <taxon>Ciona</taxon>
    </lineage>
</organism>
<dbReference type="EMBL" id="EAAA01001402">
    <property type="status" value="NOT_ANNOTATED_CDS"/>
    <property type="molecule type" value="Genomic_DNA"/>
</dbReference>
<keyword evidence="2" id="KW-1185">Reference proteome</keyword>
<reference evidence="2" key="1">
    <citation type="journal article" date="2002" name="Science">
        <title>The draft genome of Ciona intestinalis: insights into chordate and vertebrate origins.</title>
        <authorList>
            <person name="Dehal P."/>
            <person name="Satou Y."/>
            <person name="Campbell R.K."/>
            <person name="Chapman J."/>
            <person name="Degnan B."/>
            <person name="De Tomaso A."/>
            <person name="Davidson B."/>
            <person name="Di Gregorio A."/>
            <person name="Gelpke M."/>
            <person name="Goodstein D.M."/>
            <person name="Harafuji N."/>
            <person name="Hastings K.E."/>
            <person name="Ho I."/>
            <person name="Hotta K."/>
            <person name="Huang W."/>
            <person name="Kawashima T."/>
            <person name="Lemaire P."/>
            <person name="Martinez D."/>
            <person name="Meinertzhagen I.A."/>
            <person name="Necula S."/>
            <person name="Nonaka M."/>
            <person name="Putnam N."/>
            <person name="Rash S."/>
            <person name="Saiga H."/>
            <person name="Satake M."/>
            <person name="Terry A."/>
            <person name="Yamada L."/>
            <person name="Wang H.G."/>
            <person name="Awazu S."/>
            <person name="Azumi K."/>
            <person name="Boore J."/>
            <person name="Branno M."/>
            <person name="Chin-Bow S."/>
            <person name="DeSantis R."/>
            <person name="Doyle S."/>
            <person name="Francino P."/>
            <person name="Keys D.N."/>
            <person name="Haga S."/>
            <person name="Hayashi H."/>
            <person name="Hino K."/>
            <person name="Imai K.S."/>
            <person name="Inaba K."/>
            <person name="Kano S."/>
            <person name="Kobayashi K."/>
            <person name="Kobayashi M."/>
            <person name="Lee B.I."/>
            <person name="Makabe K.W."/>
            <person name="Manohar C."/>
            <person name="Matassi G."/>
            <person name="Medina M."/>
            <person name="Mochizuki Y."/>
            <person name="Mount S."/>
            <person name="Morishita T."/>
            <person name="Miura S."/>
            <person name="Nakayama A."/>
            <person name="Nishizaka S."/>
            <person name="Nomoto H."/>
            <person name="Ohta F."/>
            <person name="Oishi K."/>
            <person name="Rigoutsos I."/>
            <person name="Sano M."/>
            <person name="Sasaki A."/>
            <person name="Sasakura Y."/>
            <person name="Shoguchi E."/>
            <person name="Shin-i T."/>
            <person name="Spagnuolo A."/>
            <person name="Stainier D."/>
            <person name="Suzuki M.M."/>
            <person name="Tassy O."/>
            <person name="Takatori N."/>
            <person name="Tokuoka M."/>
            <person name="Yagi K."/>
            <person name="Yoshizaki F."/>
            <person name="Wada S."/>
            <person name="Zhang C."/>
            <person name="Hyatt P.D."/>
            <person name="Larimer F."/>
            <person name="Detter C."/>
            <person name="Doggett N."/>
            <person name="Glavina T."/>
            <person name="Hawkins T."/>
            <person name="Richardson P."/>
            <person name="Lucas S."/>
            <person name="Kohara Y."/>
            <person name="Levine M."/>
            <person name="Satoh N."/>
            <person name="Rokhsar D.S."/>
        </authorList>
    </citation>
    <scope>NUCLEOTIDE SEQUENCE [LARGE SCALE GENOMIC DNA]</scope>
</reference>
<reference evidence="1" key="2">
    <citation type="journal article" date="2008" name="Genome Biol.">
        <title>Improved genome assembly and evidence-based global gene model set for the chordate Ciona intestinalis: new insight into intron and operon populations.</title>
        <authorList>
            <person name="Satou Y."/>
            <person name="Mineta K."/>
            <person name="Ogasawara M."/>
            <person name="Sasakura Y."/>
            <person name="Shoguchi E."/>
            <person name="Ueno K."/>
            <person name="Yamada L."/>
            <person name="Matsumoto J."/>
            <person name="Wasserscheid J."/>
            <person name="Dewar K."/>
            <person name="Wiley G.B."/>
            <person name="Macmil S.L."/>
            <person name="Roe B.A."/>
            <person name="Zeller R.W."/>
            <person name="Hastings K.E."/>
            <person name="Lemaire P."/>
            <person name="Lindquist E."/>
            <person name="Endo T."/>
            <person name="Hotta K."/>
            <person name="Inaba K."/>
        </authorList>
    </citation>
    <scope>NUCLEOTIDE SEQUENCE [LARGE SCALE GENOMIC DNA]</scope>
    <source>
        <strain evidence="1">wild type</strain>
    </source>
</reference>
<dbReference type="Proteomes" id="UP000008144">
    <property type="component" value="Chromosome 2"/>
</dbReference>
<accession>H2XX47</accession>
<dbReference type="AlphaFoldDB" id="H2XX47"/>
<reference evidence="1" key="4">
    <citation type="submission" date="2025-09" db="UniProtKB">
        <authorList>
            <consortium name="Ensembl"/>
        </authorList>
    </citation>
    <scope>IDENTIFICATION</scope>
</reference>
<dbReference type="HOGENOM" id="CLU_3013465_0_0_1"/>
<name>H2XX47_CIOIN</name>